<evidence type="ECO:0000256" key="1">
    <source>
        <dbReference type="SAM" id="MobiDB-lite"/>
    </source>
</evidence>
<reference evidence="2 3" key="1">
    <citation type="submission" date="2016-11" db="EMBL/GenBank/DDBJ databases">
        <authorList>
            <person name="Jaros S."/>
            <person name="Januszkiewicz K."/>
            <person name="Wedrychowicz H."/>
        </authorList>
    </citation>
    <scope>NUCLEOTIDE SEQUENCE [LARGE SCALE GENOMIC DNA]</scope>
    <source>
        <strain evidence="2 3">DSM 29431</strain>
    </source>
</reference>
<feature type="region of interest" description="Disordered" evidence="1">
    <location>
        <begin position="1"/>
        <end position="60"/>
    </location>
</feature>
<keyword evidence="3" id="KW-1185">Reference proteome</keyword>
<proteinExistence type="predicted"/>
<dbReference type="AlphaFoldDB" id="A0A1M5Y416"/>
<feature type="compositionally biased region" description="Basic and acidic residues" evidence="1">
    <location>
        <begin position="33"/>
        <end position="44"/>
    </location>
</feature>
<dbReference type="RefSeq" id="WP_072780166.1">
    <property type="nucleotide sequence ID" value="NZ_FQXC01000011.1"/>
</dbReference>
<feature type="compositionally biased region" description="Basic residues" evidence="1">
    <location>
        <begin position="45"/>
        <end position="54"/>
    </location>
</feature>
<evidence type="ECO:0008006" key="4">
    <source>
        <dbReference type="Google" id="ProtNLM"/>
    </source>
</evidence>
<dbReference type="STRING" id="996342.SAMN05443551_0072"/>
<name>A0A1M5Y416_9RHOB</name>
<organism evidence="2 3">
    <name type="scientific">Marivita hallyeonensis</name>
    <dbReference type="NCBI Taxonomy" id="996342"/>
    <lineage>
        <taxon>Bacteria</taxon>
        <taxon>Pseudomonadati</taxon>
        <taxon>Pseudomonadota</taxon>
        <taxon>Alphaproteobacteria</taxon>
        <taxon>Rhodobacterales</taxon>
        <taxon>Roseobacteraceae</taxon>
        <taxon>Marivita</taxon>
    </lineage>
</organism>
<evidence type="ECO:0000313" key="3">
    <source>
        <dbReference type="Proteomes" id="UP000184221"/>
    </source>
</evidence>
<gene>
    <name evidence="2" type="ORF">SAMN05443551_0072</name>
</gene>
<protein>
    <recommendedName>
        <fullName evidence="4">Chromosome partitioning protein ParB</fullName>
    </recommendedName>
</protein>
<dbReference type="EMBL" id="FQXC01000011">
    <property type="protein sequence ID" value="SHI06855.1"/>
    <property type="molecule type" value="Genomic_DNA"/>
</dbReference>
<dbReference type="OrthoDB" id="7274848at2"/>
<evidence type="ECO:0000313" key="2">
    <source>
        <dbReference type="EMBL" id="SHI06855.1"/>
    </source>
</evidence>
<accession>A0A1M5Y416</accession>
<dbReference type="Proteomes" id="UP000184221">
    <property type="component" value="Unassembled WGS sequence"/>
</dbReference>
<sequence>MSDKNPFGISITPGKLRAKPKDTSPKTVAKTDAAAEKHGFTDRSPKKRRGRKPSPRTGQVHAKVMPDVAREIGDEARARGVQQGVLIEEAWALYKAENDL</sequence>